<evidence type="ECO:0000256" key="5">
    <source>
        <dbReference type="ARBA" id="ARBA00022692"/>
    </source>
</evidence>
<keyword evidence="14" id="KW-1185">Reference proteome</keyword>
<keyword evidence="7" id="KW-0798">TonB box</keyword>
<keyword evidence="5 11" id="KW-0812">Transmembrane</keyword>
<evidence type="ECO:0000256" key="11">
    <source>
        <dbReference type="PROSITE-ProRule" id="PRU01360"/>
    </source>
</evidence>
<evidence type="ECO:0000256" key="7">
    <source>
        <dbReference type="ARBA" id="ARBA00023077"/>
    </source>
</evidence>
<accession>A0ABS1CQD8</accession>
<dbReference type="InterPro" id="IPR036942">
    <property type="entry name" value="Beta-barrel_TonB_sf"/>
</dbReference>
<keyword evidence="9 13" id="KW-0675">Receptor</keyword>
<evidence type="ECO:0000256" key="1">
    <source>
        <dbReference type="ARBA" id="ARBA00004571"/>
    </source>
</evidence>
<comment type="subcellular location">
    <subcellularLocation>
        <location evidence="1 11">Cell outer membrane</location>
        <topology evidence="1 11">Multi-pass membrane protein</topology>
    </subcellularLocation>
</comment>
<keyword evidence="3 11" id="KW-0813">Transport</keyword>
<feature type="non-terminal residue" evidence="13">
    <location>
        <position position="1"/>
    </location>
</feature>
<dbReference type="EMBL" id="NRRV01000247">
    <property type="protein sequence ID" value="MBK1634070.1"/>
    <property type="molecule type" value="Genomic_DNA"/>
</dbReference>
<sequence length="219" mass="25466">LYGQGFRAPWVTELENLGVPIYRPNPSLRPERLRTAELFIGYRPSPELDLGLNLYRHATDDQIRQQDRGFYIEPENVGDQVGEGLELQADWRLDARWSLGGWYAYQYNTDETTGKNAGYTPQHRAFASLRFEHGNAFFNLRAHYVGDRARVAEDPRDEPDDYLRLDLLGRYTFDRRFSVQLDVRNLLNSNDREPAPGTSLPQDIPLPGRNVYLTFRVRF</sequence>
<feature type="domain" description="TonB-dependent receptor-like beta-barrel" evidence="12">
    <location>
        <begin position="2"/>
        <end position="186"/>
    </location>
</feature>
<evidence type="ECO:0000313" key="14">
    <source>
        <dbReference type="Proteomes" id="UP000748752"/>
    </source>
</evidence>
<organism evidence="13 14">
    <name type="scientific">Thiohalocapsa halophila</name>
    <dbReference type="NCBI Taxonomy" id="69359"/>
    <lineage>
        <taxon>Bacteria</taxon>
        <taxon>Pseudomonadati</taxon>
        <taxon>Pseudomonadota</taxon>
        <taxon>Gammaproteobacteria</taxon>
        <taxon>Chromatiales</taxon>
        <taxon>Chromatiaceae</taxon>
        <taxon>Thiohalocapsa</taxon>
    </lineage>
</organism>
<dbReference type="Pfam" id="PF00593">
    <property type="entry name" value="TonB_dep_Rec_b-barrel"/>
    <property type="match status" value="1"/>
</dbReference>
<keyword evidence="6" id="KW-0732">Signal</keyword>
<evidence type="ECO:0000256" key="3">
    <source>
        <dbReference type="ARBA" id="ARBA00022448"/>
    </source>
</evidence>
<evidence type="ECO:0000256" key="4">
    <source>
        <dbReference type="ARBA" id="ARBA00022452"/>
    </source>
</evidence>
<dbReference type="PROSITE" id="PS52016">
    <property type="entry name" value="TONB_DEPENDENT_REC_3"/>
    <property type="match status" value="1"/>
</dbReference>
<dbReference type="InterPro" id="IPR039426">
    <property type="entry name" value="TonB-dep_rcpt-like"/>
</dbReference>
<comment type="caution">
    <text evidence="13">The sequence shown here is derived from an EMBL/GenBank/DDBJ whole genome shotgun (WGS) entry which is preliminary data.</text>
</comment>
<dbReference type="SUPFAM" id="SSF56935">
    <property type="entry name" value="Porins"/>
    <property type="match status" value="1"/>
</dbReference>
<gene>
    <name evidence="13" type="ORF">CKO31_25815</name>
</gene>
<comment type="similarity">
    <text evidence="2">Belongs to the TonB-dependent receptor family. Hemoglobin/haptoglobin binding protein subfamily.</text>
</comment>
<keyword evidence="10 11" id="KW-0998">Cell outer membrane</keyword>
<evidence type="ECO:0000256" key="9">
    <source>
        <dbReference type="ARBA" id="ARBA00023170"/>
    </source>
</evidence>
<evidence type="ECO:0000256" key="8">
    <source>
        <dbReference type="ARBA" id="ARBA00023136"/>
    </source>
</evidence>
<dbReference type="InterPro" id="IPR000531">
    <property type="entry name" value="Beta-barrel_TonB"/>
</dbReference>
<dbReference type="Gene3D" id="2.40.170.20">
    <property type="entry name" value="TonB-dependent receptor, beta-barrel domain"/>
    <property type="match status" value="1"/>
</dbReference>
<evidence type="ECO:0000313" key="13">
    <source>
        <dbReference type="EMBL" id="MBK1634070.1"/>
    </source>
</evidence>
<evidence type="ECO:0000256" key="2">
    <source>
        <dbReference type="ARBA" id="ARBA00008143"/>
    </source>
</evidence>
<dbReference type="PANTHER" id="PTHR30069:SF29">
    <property type="entry name" value="HEMOGLOBIN AND HEMOGLOBIN-HAPTOGLOBIN-BINDING PROTEIN 1-RELATED"/>
    <property type="match status" value="1"/>
</dbReference>
<dbReference type="Proteomes" id="UP000748752">
    <property type="component" value="Unassembled WGS sequence"/>
</dbReference>
<dbReference type="RefSeq" id="WP_200243927.1">
    <property type="nucleotide sequence ID" value="NZ_NRRV01000247.1"/>
</dbReference>
<keyword evidence="4 11" id="KW-1134">Transmembrane beta strand</keyword>
<keyword evidence="8 11" id="KW-0472">Membrane</keyword>
<reference evidence="13 14" key="1">
    <citation type="journal article" date="2020" name="Microorganisms">
        <title>Osmotic Adaptation and Compatible Solute Biosynthesis of Phototrophic Bacteria as Revealed from Genome Analyses.</title>
        <authorList>
            <person name="Imhoff J.F."/>
            <person name="Rahn T."/>
            <person name="Kunzel S."/>
            <person name="Keller A."/>
            <person name="Neulinger S.C."/>
        </authorList>
    </citation>
    <scope>NUCLEOTIDE SEQUENCE [LARGE SCALE GENOMIC DNA]</scope>
    <source>
        <strain evidence="13 14">DSM 6210</strain>
    </source>
</reference>
<proteinExistence type="inferred from homology"/>
<name>A0ABS1CQD8_9GAMM</name>
<protein>
    <submittedName>
        <fullName evidence="13">TonB-dependent receptor</fullName>
    </submittedName>
</protein>
<evidence type="ECO:0000256" key="6">
    <source>
        <dbReference type="ARBA" id="ARBA00022729"/>
    </source>
</evidence>
<evidence type="ECO:0000259" key="12">
    <source>
        <dbReference type="Pfam" id="PF00593"/>
    </source>
</evidence>
<evidence type="ECO:0000256" key="10">
    <source>
        <dbReference type="ARBA" id="ARBA00023237"/>
    </source>
</evidence>
<dbReference type="PANTHER" id="PTHR30069">
    <property type="entry name" value="TONB-DEPENDENT OUTER MEMBRANE RECEPTOR"/>
    <property type="match status" value="1"/>
</dbReference>